<keyword evidence="2" id="KW-0812">Transmembrane</keyword>
<feature type="transmembrane region" description="Helical" evidence="2">
    <location>
        <begin position="409"/>
        <end position="425"/>
    </location>
</feature>
<dbReference type="RefSeq" id="WP_154593306.1">
    <property type="nucleotide sequence ID" value="NZ_WLVL01000028.1"/>
</dbReference>
<evidence type="ECO:0000256" key="2">
    <source>
        <dbReference type="SAM" id="Phobius"/>
    </source>
</evidence>
<reference evidence="4 5" key="1">
    <citation type="submission" date="2019-11" db="EMBL/GenBank/DDBJ databases">
        <title>Whole genome sequencing identifies a novel species of the genus Arsenicicoccus isolated from human blood.</title>
        <authorList>
            <person name="Jeong J.H."/>
            <person name="Kweon O.J."/>
            <person name="Kim H.R."/>
            <person name="Kim T.-H."/>
            <person name="Ha S.-M."/>
            <person name="Lee M.-K."/>
        </authorList>
    </citation>
    <scope>NUCLEOTIDE SEQUENCE [LARGE SCALE GENOMIC DNA]</scope>
    <source>
        <strain evidence="4 5">MKL-02</strain>
    </source>
</reference>
<dbReference type="Pfam" id="PF03703">
    <property type="entry name" value="bPH_2"/>
    <property type="match status" value="2"/>
</dbReference>
<feature type="region of interest" description="Disordered" evidence="1">
    <location>
        <begin position="179"/>
        <end position="210"/>
    </location>
</feature>
<feature type="domain" description="YdbS-like PH" evidence="3">
    <location>
        <begin position="467"/>
        <end position="527"/>
    </location>
</feature>
<protein>
    <submittedName>
        <fullName evidence="4">PH domain-containing protein</fullName>
    </submittedName>
</protein>
<feature type="compositionally biased region" description="Basic and acidic residues" evidence="1">
    <location>
        <begin position="1"/>
        <end position="12"/>
    </location>
</feature>
<sequence length="602" mass="63763">MSDPTERTEAERVGIGTGGEVEPRTGPAEIPWRRLSGRMLLIHPLRSLKELFPAILPALVVGNARVGIDNQSWNLGVGAVVLLVAVVTWATTRYRIADGRVQQRKGLLKRETLNVPIDRVRSVDLQASPLHRILGLSTARIGTGVAGGKPLVLDGLTTGEAATLRAELLVRRGSIQETHAPSTTAVGAGEGEGFDAQGTTTTGGPSGAPEPEVLSRFDPWWVRYAPLSTSGLLIALAIVGFAGQLAGQVLSDQVVAQLTNASQRYGIVAIVAALAVAAVVFVLVCALVAYVLAYWGHTVTREGDRLHIARGLLTVRSTTMDLGRLRGVAMGESLPVRAARGASLKAVTTGIGGQGADEGVGSSSGSGLLPPAPRRHVQALATRLLGEDRLGAPLTGHGPAARRRRWSRALLSGLLLLVPPLVPVLRAGWSWWWVAPFAIPLLLAPLLAEDRWRSLGHAVLGRPGEARQLVTRAGSLHRRTVALDADGIIGWTVRETFWQRRVGVATLVAATAAGSQHYDVVDVPTDRAWQIVTDELPLGLSPTRRGRDHRPGGRRPVDAPTGGGIIDLGDEGRSMPLPPVGQIQEGNHMRSCQSAYGITCAV</sequence>
<keyword evidence="2" id="KW-0472">Membrane</keyword>
<feature type="region of interest" description="Disordered" evidence="1">
    <location>
        <begin position="1"/>
        <end position="28"/>
    </location>
</feature>
<gene>
    <name evidence="4" type="ORF">GGG17_08640</name>
</gene>
<accession>A0A6I3IK50</accession>
<dbReference type="PANTHER" id="PTHR34473:SF2">
    <property type="entry name" value="UPF0699 TRANSMEMBRANE PROTEIN YDBT"/>
    <property type="match status" value="1"/>
</dbReference>
<organism evidence="4 5">
    <name type="scientific">Arsenicicoccus cauae</name>
    <dbReference type="NCBI Taxonomy" id="2663847"/>
    <lineage>
        <taxon>Bacteria</taxon>
        <taxon>Bacillati</taxon>
        <taxon>Actinomycetota</taxon>
        <taxon>Actinomycetes</taxon>
        <taxon>Micrococcales</taxon>
        <taxon>Intrasporangiaceae</taxon>
        <taxon>Arsenicicoccus</taxon>
    </lineage>
</organism>
<dbReference type="PANTHER" id="PTHR34473">
    <property type="entry name" value="UPF0699 TRANSMEMBRANE PROTEIN YDBS"/>
    <property type="match status" value="1"/>
</dbReference>
<dbReference type="AlphaFoldDB" id="A0A6I3IK50"/>
<proteinExistence type="predicted"/>
<evidence type="ECO:0000313" key="4">
    <source>
        <dbReference type="EMBL" id="MTB72035.1"/>
    </source>
</evidence>
<feature type="domain" description="YdbS-like PH" evidence="3">
    <location>
        <begin position="89"/>
        <end position="166"/>
    </location>
</feature>
<evidence type="ECO:0000313" key="5">
    <source>
        <dbReference type="Proteomes" id="UP000431092"/>
    </source>
</evidence>
<feature type="transmembrane region" description="Helical" evidence="2">
    <location>
        <begin position="224"/>
        <end position="245"/>
    </location>
</feature>
<dbReference type="EMBL" id="WLVL01000028">
    <property type="protein sequence ID" value="MTB72035.1"/>
    <property type="molecule type" value="Genomic_DNA"/>
</dbReference>
<evidence type="ECO:0000259" key="3">
    <source>
        <dbReference type="Pfam" id="PF03703"/>
    </source>
</evidence>
<dbReference type="Proteomes" id="UP000431092">
    <property type="component" value="Unassembled WGS sequence"/>
</dbReference>
<feature type="transmembrane region" description="Helical" evidence="2">
    <location>
        <begin position="265"/>
        <end position="295"/>
    </location>
</feature>
<dbReference type="InterPro" id="IPR005182">
    <property type="entry name" value="YdbS-like_PH"/>
</dbReference>
<keyword evidence="2" id="KW-1133">Transmembrane helix</keyword>
<evidence type="ECO:0000256" key="1">
    <source>
        <dbReference type="SAM" id="MobiDB-lite"/>
    </source>
</evidence>
<feature type="transmembrane region" description="Helical" evidence="2">
    <location>
        <begin position="72"/>
        <end position="90"/>
    </location>
</feature>
<feature type="region of interest" description="Disordered" evidence="1">
    <location>
        <begin position="540"/>
        <end position="562"/>
    </location>
</feature>
<comment type="caution">
    <text evidence="4">The sequence shown here is derived from an EMBL/GenBank/DDBJ whole genome shotgun (WGS) entry which is preliminary data.</text>
</comment>
<name>A0A6I3IK50_9MICO</name>
<keyword evidence="5" id="KW-1185">Reference proteome</keyword>